<accession>A0ABU4HHE5</accession>
<reference evidence="7" key="1">
    <citation type="submission" date="2023-07" db="EMBL/GenBank/DDBJ databases">
        <title>Conexibacter stalactiti sp. nov., isolated from stalactites in a lava cave and emended description of the genus Conexibacter.</title>
        <authorList>
            <person name="Lee S.D."/>
        </authorList>
    </citation>
    <scope>NUCLEOTIDE SEQUENCE [LARGE SCALE GENOMIC DNA]</scope>
    <source>
        <strain evidence="7">KCTC 39840</strain>
    </source>
</reference>
<feature type="domain" description="HTH tetR-type" evidence="5">
    <location>
        <begin position="21"/>
        <end position="80"/>
    </location>
</feature>
<evidence type="ECO:0000259" key="5">
    <source>
        <dbReference type="PROSITE" id="PS50977"/>
    </source>
</evidence>
<dbReference type="PRINTS" id="PR00455">
    <property type="entry name" value="HTHTETR"/>
</dbReference>
<protein>
    <submittedName>
        <fullName evidence="6">Helix-turn-helix domain-containing protein</fullName>
    </submittedName>
</protein>
<dbReference type="PROSITE" id="PS01081">
    <property type="entry name" value="HTH_TETR_1"/>
    <property type="match status" value="1"/>
</dbReference>
<evidence type="ECO:0000313" key="7">
    <source>
        <dbReference type="Proteomes" id="UP001284601"/>
    </source>
</evidence>
<evidence type="ECO:0000256" key="2">
    <source>
        <dbReference type="ARBA" id="ARBA00023125"/>
    </source>
</evidence>
<evidence type="ECO:0000256" key="4">
    <source>
        <dbReference type="PROSITE-ProRule" id="PRU00335"/>
    </source>
</evidence>
<dbReference type="Pfam" id="PF21597">
    <property type="entry name" value="TetR_C_43"/>
    <property type="match status" value="1"/>
</dbReference>
<keyword evidence="7" id="KW-1185">Reference proteome</keyword>
<dbReference type="RefSeq" id="WP_318594997.1">
    <property type="nucleotide sequence ID" value="NZ_JAWSTH010000001.1"/>
</dbReference>
<dbReference type="InterPro" id="IPR049445">
    <property type="entry name" value="TetR_SbtR-like_C"/>
</dbReference>
<dbReference type="EMBL" id="JAWSTH010000001">
    <property type="protein sequence ID" value="MDW5592738.1"/>
    <property type="molecule type" value="Genomic_DNA"/>
</dbReference>
<dbReference type="InterPro" id="IPR001647">
    <property type="entry name" value="HTH_TetR"/>
</dbReference>
<dbReference type="PANTHER" id="PTHR30055:SF234">
    <property type="entry name" value="HTH-TYPE TRANSCRIPTIONAL REGULATOR BETI"/>
    <property type="match status" value="1"/>
</dbReference>
<name>A0ABU4HHE5_9ACTN</name>
<dbReference type="PANTHER" id="PTHR30055">
    <property type="entry name" value="HTH-TYPE TRANSCRIPTIONAL REGULATOR RUTR"/>
    <property type="match status" value="1"/>
</dbReference>
<dbReference type="InterPro" id="IPR009057">
    <property type="entry name" value="Homeodomain-like_sf"/>
</dbReference>
<evidence type="ECO:0000313" key="6">
    <source>
        <dbReference type="EMBL" id="MDW5592738.1"/>
    </source>
</evidence>
<evidence type="ECO:0000256" key="1">
    <source>
        <dbReference type="ARBA" id="ARBA00023015"/>
    </source>
</evidence>
<gene>
    <name evidence="6" type="ORF">R7226_00215</name>
</gene>
<dbReference type="Gene3D" id="1.10.357.10">
    <property type="entry name" value="Tetracycline Repressor, domain 2"/>
    <property type="match status" value="1"/>
</dbReference>
<dbReference type="InterPro" id="IPR036271">
    <property type="entry name" value="Tet_transcr_reg_TetR-rel_C_sf"/>
</dbReference>
<keyword evidence="2 4" id="KW-0238">DNA-binding</keyword>
<dbReference type="SUPFAM" id="SSF46689">
    <property type="entry name" value="Homeodomain-like"/>
    <property type="match status" value="1"/>
</dbReference>
<evidence type="ECO:0000256" key="3">
    <source>
        <dbReference type="ARBA" id="ARBA00023163"/>
    </source>
</evidence>
<dbReference type="InterPro" id="IPR050109">
    <property type="entry name" value="HTH-type_TetR-like_transc_reg"/>
</dbReference>
<dbReference type="Proteomes" id="UP001284601">
    <property type="component" value="Unassembled WGS sequence"/>
</dbReference>
<comment type="caution">
    <text evidence="6">The sequence shown here is derived from an EMBL/GenBank/DDBJ whole genome shotgun (WGS) entry which is preliminary data.</text>
</comment>
<keyword evidence="3" id="KW-0804">Transcription</keyword>
<proteinExistence type="predicted"/>
<dbReference type="InterPro" id="IPR023772">
    <property type="entry name" value="DNA-bd_HTH_TetR-type_CS"/>
</dbReference>
<feature type="DNA-binding region" description="H-T-H motif" evidence="4">
    <location>
        <begin position="43"/>
        <end position="62"/>
    </location>
</feature>
<dbReference type="SUPFAM" id="SSF48498">
    <property type="entry name" value="Tetracyclin repressor-like, C-terminal domain"/>
    <property type="match status" value="1"/>
</dbReference>
<dbReference type="Pfam" id="PF00440">
    <property type="entry name" value="TetR_N"/>
    <property type="match status" value="1"/>
</dbReference>
<sequence>MSRARDASAEPQPKPLRKDAERNLRRILDAAREVFATRGLGATMDDVAHHAGVGVGTVYRRFANKEELIDALFEDRIAALAQLARDGLAHDDPWLGLVSFMERALVAQADDRGLKELLFDTAHGQQRVSHAREQMAPVVTELFERARAAGCLRDDVEGPDMPLLQLMLGTVVDFSREVSPQLWRRYLTIVLDGLRARRDDAAPLPVPALDEPQLDAAMGAWKTSLR</sequence>
<dbReference type="PROSITE" id="PS50977">
    <property type="entry name" value="HTH_TETR_2"/>
    <property type="match status" value="1"/>
</dbReference>
<organism evidence="6 7">
    <name type="scientific">Conexibacter stalactiti</name>
    <dbReference type="NCBI Taxonomy" id="1940611"/>
    <lineage>
        <taxon>Bacteria</taxon>
        <taxon>Bacillati</taxon>
        <taxon>Actinomycetota</taxon>
        <taxon>Thermoleophilia</taxon>
        <taxon>Solirubrobacterales</taxon>
        <taxon>Conexibacteraceae</taxon>
        <taxon>Conexibacter</taxon>
    </lineage>
</organism>
<keyword evidence="1" id="KW-0805">Transcription regulation</keyword>